<keyword evidence="2" id="KW-1185">Reference proteome</keyword>
<name>A0ABT5QLV0_9GAMM</name>
<proteinExistence type="predicted"/>
<comment type="caution">
    <text evidence="1">The sequence shown here is derived from an EMBL/GenBank/DDBJ whole genome shotgun (WGS) entry which is preliminary data.</text>
</comment>
<sequence length="67" mass="7610">MIINFKIFKNKETWNSTIHQLNSDVLARHILVKGNIDSTDLNFSFCEASGKGRIISNDSFIGEFSVF</sequence>
<evidence type="ECO:0000313" key="2">
    <source>
        <dbReference type="Proteomes" id="UP001149821"/>
    </source>
</evidence>
<evidence type="ECO:0000313" key="1">
    <source>
        <dbReference type="EMBL" id="MDD1781961.1"/>
    </source>
</evidence>
<gene>
    <name evidence="1" type="ORF">LRP49_12350</name>
</gene>
<dbReference type="EMBL" id="JAJUBB010000008">
    <property type="protein sequence ID" value="MDD1781961.1"/>
    <property type="molecule type" value="Genomic_DNA"/>
</dbReference>
<protein>
    <submittedName>
        <fullName evidence="1">Uncharacterized protein</fullName>
    </submittedName>
</protein>
<dbReference type="Proteomes" id="UP001149821">
    <property type="component" value="Unassembled WGS sequence"/>
</dbReference>
<organism evidence="1 2">
    <name type="scientific">Enterovibrio qingdaonensis</name>
    <dbReference type="NCBI Taxonomy" id="2899818"/>
    <lineage>
        <taxon>Bacteria</taxon>
        <taxon>Pseudomonadati</taxon>
        <taxon>Pseudomonadota</taxon>
        <taxon>Gammaproteobacteria</taxon>
        <taxon>Vibrionales</taxon>
        <taxon>Vibrionaceae</taxon>
        <taxon>Enterovibrio</taxon>
    </lineage>
</organism>
<reference evidence="1" key="1">
    <citation type="submission" date="2021-12" db="EMBL/GenBank/DDBJ databases">
        <title>Enterovibrio ZSDZ35 sp. nov. and Enterovibrio ZSDZ42 sp. nov., isolated from coastal seawater in Qingdao.</title>
        <authorList>
            <person name="Zhang P."/>
        </authorList>
    </citation>
    <scope>NUCLEOTIDE SEQUENCE</scope>
    <source>
        <strain evidence="1">ZSDZ35</strain>
    </source>
</reference>
<accession>A0ABT5QLV0</accession>